<dbReference type="EMBL" id="LAZR01017890">
    <property type="protein sequence ID" value="KKL98549.1"/>
    <property type="molecule type" value="Genomic_DNA"/>
</dbReference>
<dbReference type="AlphaFoldDB" id="A0A0F9GI99"/>
<organism evidence="1">
    <name type="scientific">marine sediment metagenome</name>
    <dbReference type="NCBI Taxonomy" id="412755"/>
    <lineage>
        <taxon>unclassified sequences</taxon>
        <taxon>metagenomes</taxon>
        <taxon>ecological metagenomes</taxon>
    </lineage>
</organism>
<evidence type="ECO:0008006" key="2">
    <source>
        <dbReference type="Google" id="ProtNLM"/>
    </source>
</evidence>
<sequence length="192" mass="22559">MPFTKETTKLGSIASGKVWKEKRRQNIIKYNKFPKTCLLCNTSIGYDRRVNEFCSHSCSAKHNNEKNRKTPILYCRNCDNQLNCDQKISCSKKCKYEYWLKNTKKLLDENKIKTNGTIRKYLIEVYGRHCFVCKKKVWMNKPIPIDVDHIDGHSENNIETNVRLICLNCHGQTSTYKQLNKGNGREFRRKNG</sequence>
<reference evidence="1" key="1">
    <citation type="journal article" date="2015" name="Nature">
        <title>Complex archaea that bridge the gap between prokaryotes and eukaryotes.</title>
        <authorList>
            <person name="Spang A."/>
            <person name="Saw J.H."/>
            <person name="Jorgensen S.L."/>
            <person name="Zaremba-Niedzwiedzka K."/>
            <person name="Martijn J."/>
            <person name="Lind A.E."/>
            <person name="van Eijk R."/>
            <person name="Schleper C."/>
            <person name="Guy L."/>
            <person name="Ettema T.J."/>
        </authorList>
    </citation>
    <scope>NUCLEOTIDE SEQUENCE</scope>
</reference>
<evidence type="ECO:0000313" key="1">
    <source>
        <dbReference type="EMBL" id="KKL98549.1"/>
    </source>
</evidence>
<proteinExistence type="predicted"/>
<gene>
    <name evidence="1" type="ORF">LCGC14_1823280</name>
</gene>
<name>A0A0F9GI99_9ZZZZ</name>
<comment type="caution">
    <text evidence="1">The sequence shown here is derived from an EMBL/GenBank/DDBJ whole genome shotgun (WGS) entry which is preliminary data.</text>
</comment>
<accession>A0A0F9GI99</accession>
<protein>
    <recommendedName>
        <fullName evidence="2">HNH nuclease domain-containing protein</fullName>
    </recommendedName>
</protein>